<evidence type="ECO:0008006" key="4">
    <source>
        <dbReference type="Google" id="ProtNLM"/>
    </source>
</evidence>
<organism evidence="2 3">
    <name type="scientific">Burkholderia anthina</name>
    <dbReference type="NCBI Taxonomy" id="179879"/>
    <lineage>
        <taxon>Bacteria</taxon>
        <taxon>Pseudomonadati</taxon>
        <taxon>Pseudomonadota</taxon>
        <taxon>Betaproteobacteria</taxon>
        <taxon>Burkholderiales</taxon>
        <taxon>Burkholderiaceae</taxon>
        <taxon>Burkholderia</taxon>
        <taxon>Burkholderia cepacia complex</taxon>
    </lineage>
</organism>
<dbReference type="EMBL" id="JAFCIQ010000047">
    <property type="protein sequence ID" value="MBM2771487.1"/>
    <property type="molecule type" value="Genomic_DNA"/>
</dbReference>
<dbReference type="Proteomes" id="UP000755577">
    <property type="component" value="Unassembled WGS sequence"/>
</dbReference>
<evidence type="ECO:0000256" key="1">
    <source>
        <dbReference type="SAM" id="MobiDB-lite"/>
    </source>
</evidence>
<protein>
    <recommendedName>
        <fullName evidence="4">Carrier domain-containing protein</fullName>
    </recommendedName>
</protein>
<evidence type="ECO:0000313" key="2">
    <source>
        <dbReference type="EMBL" id="MBM2771487.1"/>
    </source>
</evidence>
<keyword evidence="3" id="KW-1185">Reference proteome</keyword>
<accession>A0ABS2BEP6</accession>
<proteinExistence type="predicted"/>
<dbReference type="SUPFAM" id="SSF47336">
    <property type="entry name" value="ACP-like"/>
    <property type="match status" value="1"/>
</dbReference>
<name>A0ABS2BEP6_9BURK</name>
<feature type="region of interest" description="Disordered" evidence="1">
    <location>
        <begin position="101"/>
        <end position="137"/>
    </location>
</feature>
<evidence type="ECO:0000313" key="3">
    <source>
        <dbReference type="Proteomes" id="UP000755577"/>
    </source>
</evidence>
<reference evidence="2 3" key="1">
    <citation type="submission" date="2021-02" db="EMBL/GenBank/DDBJ databases">
        <title>Draft genome of the type strains Burkholderia anthina DSM16086.</title>
        <authorList>
            <person name="Hertel R."/>
            <person name="Meissner J."/>
            <person name="Poehlein A."/>
            <person name="Daniel R."/>
            <person name="Commichau F.M."/>
        </authorList>
    </citation>
    <scope>NUCLEOTIDE SEQUENCE [LARGE SCALE GENOMIC DNA]</scope>
    <source>
        <strain evidence="2 3">DSM 16086</strain>
    </source>
</reference>
<dbReference type="RefSeq" id="WP_096500136.1">
    <property type="nucleotide sequence ID" value="NZ_CABVLY010000017.1"/>
</dbReference>
<dbReference type="GeneID" id="56502338"/>
<gene>
    <name evidence="2" type="ORF">JQK92_34330</name>
</gene>
<dbReference type="InterPro" id="IPR036736">
    <property type="entry name" value="ACP-like_sf"/>
</dbReference>
<sequence>MNTSNSDENLQSELSVLIGNGLQADIDRLERDEPFADVIPNFDSLAMLEIILLIEEKEGFQFDQHLDSGNASSLADAAAAYRAFPSNVSALGQALIQARQAEKLKKEGESGTPSADQIRASDDTGSRIENHSQHGAS</sequence>
<comment type="caution">
    <text evidence="2">The sequence shown here is derived from an EMBL/GenBank/DDBJ whole genome shotgun (WGS) entry which is preliminary data.</text>
</comment>
<feature type="compositionally biased region" description="Basic and acidic residues" evidence="1">
    <location>
        <begin position="119"/>
        <end position="137"/>
    </location>
</feature>
<dbReference type="Gene3D" id="1.10.1200.10">
    <property type="entry name" value="ACP-like"/>
    <property type="match status" value="1"/>
</dbReference>